<feature type="compositionally biased region" description="Polar residues" evidence="5">
    <location>
        <begin position="228"/>
        <end position="237"/>
    </location>
</feature>
<evidence type="ECO:0000313" key="6">
    <source>
        <dbReference type="EMBL" id="RUS75925.1"/>
    </source>
</evidence>
<evidence type="ECO:0000256" key="1">
    <source>
        <dbReference type="ARBA" id="ARBA00004123"/>
    </source>
</evidence>
<dbReference type="InterPro" id="IPR026164">
    <property type="entry name" value="Int_cplx_su10"/>
</dbReference>
<dbReference type="PANTHER" id="PTHR16055">
    <property type="entry name" value="INTEGRATOR COMPLEX SUBUNIT 10"/>
    <property type="match status" value="1"/>
</dbReference>
<dbReference type="Pfam" id="PF21045">
    <property type="entry name" value="INT10"/>
    <property type="match status" value="2"/>
</dbReference>
<keyword evidence="7" id="KW-1185">Reference proteome</keyword>
<comment type="caution">
    <text evidence="6">The sequence shown here is derived from an EMBL/GenBank/DDBJ whole genome shotgun (WGS) entry which is preliminary data.</text>
</comment>
<dbReference type="Proteomes" id="UP000271974">
    <property type="component" value="Unassembled WGS sequence"/>
</dbReference>
<organism evidence="6 7">
    <name type="scientific">Elysia chlorotica</name>
    <name type="common">Eastern emerald elysia</name>
    <name type="synonym">Sea slug</name>
    <dbReference type="NCBI Taxonomy" id="188477"/>
    <lineage>
        <taxon>Eukaryota</taxon>
        <taxon>Metazoa</taxon>
        <taxon>Spiralia</taxon>
        <taxon>Lophotrochozoa</taxon>
        <taxon>Mollusca</taxon>
        <taxon>Gastropoda</taxon>
        <taxon>Heterobranchia</taxon>
        <taxon>Euthyneura</taxon>
        <taxon>Panpulmonata</taxon>
        <taxon>Sacoglossa</taxon>
        <taxon>Placobranchoidea</taxon>
        <taxon>Plakobranchidae</taxon>
        <taxon>Elysia</taxon>
    </lineage>
</organism>
<feature type="region of interest" description="Disordered" evidence="5">
    <location>
        <begin position="227"/>
        <end position="247"/>
    </location>
</feature>
<evidence type="ECO:0000256" key="5">
    <source>
        <dbReference type="SAM" id="MobiDB-lite"/>
    </source>
</evidence>
<dbReference type="PRINTS" id="PR02106">
    <property type="entry name" value="INTSUBUNIT10"/>
</dbReference>
<name>A0A433T2Z4_ELYCH</name>
<feature type="region of interest" description="Disordered" evidence="5">
    <location>
        <begin position="500"/>
        <end position="530"/>
    </location>
</feature>
<proteinExistence type="inferred from homology"/>
<dbReference type="OrthoDB" id="18145at2759"/>
<dbReference type="PANTHER" id="PTHR16055:SF2">
    <property type="entry name" value="INTEGRATOR COMPLEX SUBUNIT 10"/>
    <property type="match status" value="1"/>
</dbReference>
<evidence type="ECO:0000256" key="2">
    <source>
        <dbReference type="ARBA" id="ARBA00010391"/>
    </source>
</evidence>
<gene>
    <name evidence="6" type="ORF">EGW08_016313</name>
</gene>
<dbReference type="AlphaFoldDB" id="A0A433T2Z4"/>
<dbReference type="GO" id="GO:0016180">
    <property type="term" value="P:snRNA processing"/>
    <property type="evidence" value="ECO:0007669"/>
    <property type="project" value="InterPro"/>
</dbReference>
<comment type="subcellular location">
    <subcellularLocation>
        <location evidence="1">Nucleus</location>
    </subcellularLocation>
</comment>
<accession>A0A433T2Z4</accession>
<evidence type="ECO:0000313" key="7">
    <source>
        <dbReference type="Proteomes" id="UP000271974"/>
    </source>
</evidence>
<keyword evidence="4" id="KW-0539">Nucleus</keyword>
<reference evidence="6 7" key="1">
    <citation type="submission" date="2019-01" db="EMBL/GenBank/DDBJ databases">
        <title>A draft genome assembly of the solar-powered sea slug Elysia chlorotica.</title>
        <authorList>
            <person name="Cai H."/>
            <person name="Li Q."/>
            <person name="Fang X."/>
            <person name="Li J."/>
            <person name="Curtis N.E."/>
            <person name="Altenburger A."/>
            <person name="Shibata T."/>
            <person name="Feng M."/>
            <person name="Maeda T."/>
            <person name="Schwartz J.A."/>
            <person name="Shigenobu S."/>
            <person name="Lundholm N."/>
            <person name="Nishiyama T."/>
            <person name="Yang H."/>
            <person name="Hasebe M."/>
            <person name="Li S."/>
            <person name="Pierce S.K."/>
            <person name="Wang J."/>
        </authorList>
    </citation>
    <scope>NUCLEOTIDE SEQUENCE [LARGE SCALE GENOMIC DNA]</scope>
    <source>
        <strain evidence="6">EC2010</strain>
        <tissue evidence="6">Whole organism of an adult</tissue>
    </source>
</reference>
<evidence type="ECO:0000256" key="4">
    <source>
        <dbReference type="ARBA" id="ARBA00023242"/>
    </source>
</evidence>
<protein>
    <recommendedName>
        <fullName evidence="3">Integrator complex subunit 10</fullName>
    </recommendedName>
</protein>
<dbReference type="Gene3D" id="1.25.40.10">
    <property type="entry name" value="Tetratricopeptide repeat domain"/>
    <property type="match status" value="1"/>
</dbReference>
<feature type="compositionally biased region" description="Acidic residues" evidence="5">
    <location>
        <begin position="515"/>
        <end position="525"/>
    </location>
</feature>
<dbReference type="InterPro" id="IPR011990">
    <property type="entry name" value="TPR-like_helical_dom_sf"/>
</dbReference>
<evidence type="ECO:0000256" key="3">
    <source>
        <dbReference type="ARBA" id="ARBA00016811"/>
    </source>
</evidence>
<dbReference type="STRING" id="188477.A0A433T2Z4"/>
<dbReference type="EMBL" id="RQTK01000700">
    <property type="protein sequence ID" value="RUS75925.1"/>
    <property type="molecule type" value="Genomic_DNA"/>
</dbReference>
<comment type="similarity">
    <text evidence="2">Belongs to the Integrator subunit 10 family.</text>
</comment>
<dbReference type="GO" id="GO:0032039">
    <property type="term" value="C:integrator complex"/>
    <property type="evidence" value="ECO:0007669"/>
    <property type="project" value="InterPro"/>
</dbReference>
<sequence length="696" mass="78401">MASAVANSELSDVDWLVMRARSFPKTDPYSAKAWLITAKSLFPQSFVIQFEFYIVEKTARNVDEAARILQDMLQNFPDERSLWAEVQSILESLQKEPQDQKYCFLTDLFAAIPTATQCGMLAQVSKTIPDVLERCQLLLTVMRKFPNLVPEHGIKVMEMLVQEEINSGVVNNPVNCYRKLLVCNVMPLVLEKGGHLEVNVFQLYLWLQRAIEFYVSYISQPALGVSGSGETPASSDTEGSRPSPAKARGFTALSDAEMQVPDPWGNLLRLLLLTGHRLNWDIEQNILSRPKEYQIASLQHQLTRVKASNTGETNKKQILHTGMVLFVYSMVHYVNHVHVDVTGTSTHQTPIVLLEALSSPYSERLSPPKAKKGKLEKSPPVIVPSHTINTSASILQSFEMAVKCFELLNSTEELKYEFYQLCQKWRKETHTMMSFFQADMNIYQGNYLEAITHLQTLLGAANGKTAMKLNLQLASCHLCLKQYSKACQLVLEQVESVLSQSGPPVPLCSSSVESSGEDESLEGEESSNVTPGRRLRLMQCTGAEVLPFCLQFLTASLRTKMSTYQLTDSILAHMIILLQCDWPQQEALFNEIISTIQKQGTFTYNAFFYYVHQVDILEEFAFLDTPEGGKVNLDIMPISTKALAQQRTVTRGVNKGVKEDFKAALEKQVGRVPESSDILIRRFLHDEREELLKSFV</sequence>